<organism evidence="2 3">
    <name type="scientific">Pestalotiopsis fici (strain W106-1 / CGMCC3.15140)</name>
    <dbReference type="NCBI Taxonomy" id="1229662"/>
    <lineage>
        <taxon>Eukaryota</taxon>
        <taxon>Fungi</taxon>
        <taxon>Dikarya</taxon>
        <taxon>Ascomycota</taxon>
        <taxon>Pezizomycotina</taxon>
        <taxon>Sordariomycetes</taxon>
        <taxon>Xylariomycetidae</taxon>
        <taxon>Amphisphaeriales</taxon>
        <taxon>Sporocadaceae</taxon>
        <taxon>Pestalotiopsis</taxon>
    </lineage>
</organism>
<proteinExistence type="predicted"/>
<feature type="region of interest" description="Disordered" evidence="1">
    <location>
        <begin position="192"/>
        <end position="221"/>
    </location>
</feature>
<feature type="region of interest" description="Disordered" evidence="1">
    <location>
        <begin position="255"/>
        <end position="327"/>
    </location>
</feature>
<dbReference type="KEGG" id="pfy:PFICI_07143"/>
<feature type="compositionally biased region" description="Polar residues" evidence="1">
    <location>
        <begin position="284"/>
        <end position="297"/>
    </location>
</feature>
<gene>
    <name evidence="2" type="ORF">PFICI_07143</name>
</gene>
<dbReference type="eggNOG" id="ENOG502SX98">
    <property type="taxonomic scope" value="Eukaryota"/>
</dbReference>
<evidence type="ECO:0000313" key="2">
    <source>
        <dbReference type="EMBL" id="ETS82141.1"/>
    </source>
</evidence>
<protein>
    <submittedName>
        <fullName evidence="2">Uncharacterized protein</fullName>
    </submittedName>
</protein>
<dbReference type="RefSeq" id="XP_007833915.1">
    <property type="nucleotide sequence ID" value="XM_007835724.1"/>
</dbReference>
<dbReference type="HOGENOM" id="CLU_850223_0_0_1"/>
<dbReference type="EMBL" id="KI912112">
    <property type="protein sequence ID" value="ETS82141.1"/>
    <property type="molecule type" value="Genomic_DNA"/>
</dbReference>
<name>W3XAE8_PESFW</name>
<accession>W3XAE8</accession>
<feature type="compositionally biased region" description="Basic and acidic residues" evidence="1">
    <location>
        <begin position="298"/>
        <end position="327"/>
    </location>
</feature>
<reference evidence="3" key="1">
    <citation type="journal article" date="2015" name="BMC Genomics">
        <title>Genomic and transcriptomic analysis of the endophytic fungus Pestalotiopsis fici reveals its lifestyle and high potential for synthesis of natural products.</title>
        <authorList>
            <person name="Wang X."/>
            <person name="Zhang X."/>
            <person name="Liu L."/>
            <person name="Xiang M."/>
            <person name="Wang W."/>
            <person name="Sun X."/>
            <person name="Che Y."/>
            <person name="Guo L."/>
            <person name="Liu G."/>
            <person name="Guo L."/>
            <person name="Wang C."/>
            <person name="Yin W.B."/>
            <person name="Stadler M."/>
            <person name="Zhang X."/>
            <person name="Liu X."/>
        </authorList>
    </citation>
    <scope>NUCLEOTIDE SEQUENCE [LARGE SCALE GENOMIC DNA]</scope>
    <source>
        <strain evidence="3">W106-1 / CGMCC3.15140</strain>
    </source>
</reference>
<dbReference type="GeneID" id="19272156"/>
<dbReference type="AlphaFoldDB" id="W3XAE8"/>
<evidence type="ECO:0000256" key="1">
    <source>
        <dbReference type="SAM" id="MobiDB-lite"/>
    </source>
</evidence>
<evidence type="ECO:0000313" key="3">
    <source>
        <dbReference type="Proteomes" id="UP000030651"/>
    </source>
</evidence>
<keyword evidence="3" id="KW-1185">Reference proteome</keyword>
<feature type="compositionally biased region" description="Low complexity" evidence="1">
    <location>
        <begin position="257"/>
        <end position="269"/>
    </location>
</feature>
<dbReference type="OrthoDB" id="5367448at2759"/>
<dbReference type="InParanoid" id="W3XAE8"/>
<dbReference type="Proteomes" id="UP000030651">
    <property type="component" value="Unassembled WGS sequence"/>
</dbReference>
<sequence>MASVFAKTLPSSLSARTLFVKCSPAPSSFTERRAVLKTLAAAGTDTNIEVFKRLEDSSSFIAVTTTPESARSLLSDSPYERIVHLQDAAKASLFSTAAWGASFRTTITDPVNVQPVEQWRRRGSKSTGTGDTTAEISMGLISKTFTIHVFPANASFNHKRAVELSPLHGPWPRNDGYDTFVSLALKKSIPGSRMSPGLRDWHTGRQLSQDPMGHEDEGAESLLGSKSRRSYFIERRIRKAENEIPDVMRSLAAVAKSSKTPSSSSSQESIAEQKGKLSHEPTLPNKSNWNDAQSVADDTNKRENSHKDMIKDKPISPSDFHDLFHGS</sequence>